<keyword evidence="2" id="KW-1185">Reference proteome</keyword>
<organism evidence="1 2">
    <name type="scientific">Actinomadura napierensis</name>
    <dbReference type="NCBI Taxonomy" id="267854"/>
    <lineage>
        <taxon>Bacteria</taxon>
        <taxon>Bacillati</taxon>
        <taxon>Actinomycetota</taxon>
        <taxon>Actinomycetes</taxon>
        <taxon>Streptosporangiales</taxon>
        <taxon>Thermomonosporaceae</taxon>
        <taxon>Actinomadura</taxon>
    </lineage>
</organism>
<evidence type="ECO:0000313" key="1">
    <source>
        <dbReference type="EMBL" id="GAA2152704.1"/>
    </source>
</evidence>
<gene>
    <name evidence="1" type="ORF">GCM10009727_58510</name>
</gene>
<proteinExistence type="predicted"/>
<accession>A0ABP5LX89</accession>
<dbReference type="Proteomes" id="UP001501020">
    <property type="component" value="Unassembled WGS sequence"/>
</dbReference>
<name>A0ABP5LX89_9ACTN</name>
<evidence type="ECO:0000313" key="2">
    <source>
        <dbReference type="Proteomes" id="UP001501020"/>
    </source>
</evidence>
<reference evidence="2" key="1">
    <citation type="journal article" date="2019" name="Int. J. Syst. Evol. Microbiol.">
        <title>The Global Catalogue of Microorganisms (GCM) 10K type strain sequencing project: providing services to taxonomists for standard genome sequencing and annotation.</title>
        <authorList>
            <consortium name="The Broad Institute Genomics Platform"/>
            <consortium name="The Broad Institute Genome Sequencing Center for Infectious Disease"/>
            <person name="Wu L."/>
            <person name="Ma J."/>
        </authorList>
    </citation>
    <scope>NUCLEOTIDE SEQUENCE [LARGE SCALE GENOMIC DNA]</scope>
    <source>
        <strain evidence="2">JCM 13850</strain>
    </source>
</reference>
<protein>
    <submittedName>
        <fullName evidence="1">Uncharacterized protein</fullName>
    </submittedName>
</protein>
<dbReference type="EMBL" id="BAAAMR010000060">
    <property type="protein sequence ID" value="GAA2152704.1"/>
    <property type="molecule type" value="Genomic_DNA"/>
</dbReference>
<comment type="caution">
    <text evidence="1">The sequence shown here is derived from an EMBL/GenBank/DDBJ whole genome shotgun (WGS) entry which is preliminary data.</text>
</comment>
<sequence length="69" mass="7939">MLINPCGYFDASRWREVQFPCDERHTDTSACITTIKIIEERAQQAAAWRAAAERRREEAQAPDQVFIAV</sequence>
<dbReference type="RefSeq" id="WP_344274077.1">
    <property type="nucleotide sequence ID" value="NZ_BAAAMR010000060.1"/>
</dbReference>